<keyword evidence="1" id="KW-0472">Membrane</keyword>
<name>A0A8S1KIP8_PARPR</name>
<dbReference type="EMBL" id="CAJJDM010000019">
    <property type="protein sequence ID" value="CAD8053855.1"/>
    <property type="molecule type" value="Genomic_DNA"/>
</dbReference>
<reference evidence="2" key="1">
    <citation type="submission" date="2021-01" db="EMBL/GenBank/DDBJ databases">
        <authorList>
            <consortium name="Genoscope - CEA"/>
            <person name="William W."/>
        </authorList>
    </citation>
    <scope>NUCLEOTIDE SEQUENCE</scope>
</reference>
<gene>
    <name evidence="2" type="ORF">PPRIM_AZ9-3.1.T0210136</name>
</gene>
<evidence type="ECO:0000313" key="3">
    <source>
        <dbReference type="Proteomes" id="UP000688137"/>
    </source>
</evidence>
<sequence>MINENYYIFNHLLLFLQQITLFINYRITVIELSQLLQKYLLNIVKDNKILQELHCGELKFRILIYSQKQQEFMEAEQTFKQNKQKTFMKMENKSASTSDDAIVKLL</sequence>
<comment type="caution">
    <text evidence="2">The sequence shown here is derived from an EMBL/GenBank/DDBJ whole genome shotgun (WGS) entry which is preliminary data.</text>
</comment>
<accession>A0A8S1KIP8</accession>
<keyword evidence="1" id="KW-0812">Transmembrane</keyword>
<protein>
    <submittedName>
        <fullName evidence="2">Uncharacterized protein</fullName>
    </submittedName>
</protein>
<proteinExistence type="predicted"/>
<dbReference type="Proteomes" id="UP000688137">
    <property type="component" value="Unassembled WGS sequence"/>
</dbReference>
<keyword evidence="3" id="KW-1185">Reference proteome</keyword>
<organism evidence="2 3">
    <name type="scientific">Paramecium primaurelia</name>
    <dbReference type="NCBI Taxonomy" id="5886"/>
    <lineage>
        <taxon>Eukaryota</taxon>
        <taxon>Sar</taxon>
        <taxon>Alveolata</taxon>
        <taxon>Ciliophora</taxon>
        <taxon>Intramacronucleata</taxon>
        <taxon>Oligohymenophorea</taxon>
        <taxon>Peniculida</taxon>
        <taxon>Parameciidae</taxon>
        <taxon>Paramecium</taxon>
    </lineage>
</organism>
<dbReference type="AlphaFoldDB" id="A0A8S1KIP8"/>
<evidence type="ECO:0000313" key="2">
    <source>
        <dbReference type="EMBL" id="CAD8053855.1"/>
    </source>
</evidence>
<evidence type="ECO:0000256" key="1">
    <source>
        <dbReference type="SAM" id="Phobius"/>
    </source>
</evidence>
<keyword evidence="1" id="KW-1133">Transmembrane helix</keyword>
<feature type="transmembrane region" description="Helical" evidence="1">
    <location>
        <begin position="6"/>
        <end position="25"/>
    </location>
</feature>